<organism evidence="12 13">
    <name type="scientific">Saccharophagus degradans (strain 2-40 / ATCC 43961 / DSM 17024)</name>
    <dbReference type="NCBI Taxonomy" id="203122"/>
    <lineage>
        <taxon>Bacteria</taxon>
        <taxon>Pseudomonadati</taxon>
        <taxon>Pseudomonadota</taxon>
        <taxon>Gammaproteobacteria</taxon>
        <taxon>Cellvibrionales</taxon>
        <taxon>Cellvibrionaceae</taxon>
        <taxon>Saccharophagus</taxon>
    </lineage>
</organism>
<evidence type="ECO:0000256" key="9">
    <source>
        <dbReference type="ARBA" id="ARBA00023014"/>
    </source>
</evidence>
<dbReference type="GeneID" id="98612449"/>
<dbReference type="AlphaFoldDB" id="Q21MQ3"/>
<reference evidence="12 13" key="1">
    <citation type="journal article" date="2008" name="PLoS Genet.">
        <title>Complete genome sequence of the complex carbohydrate-degrading marine bacterium, Saccharophagus degradans strain 2-40 T.</title>
        <authorList>
            <person name="Weiner R.M."/>
            <person name="Taylor L.E.II."/>
            <person name="Henrissat B."/>
            <person name="Hauser L."/>
            <person name="Land M."/>
            <person name="Coutinho P.M."/>
            <person name="Rancurel C."/>
            <person name="Saunders E.H."/>
            <person name="Longmire A.G."/>
            <person name="Zhang H."/>
            <person name="Bayer E.A."/>
            <person name="Gilbert H.J."/>
            <person name="Larimer F."/>
            <person name="Zhulin I.B."/>
            <person name="Ekborg N.A."/>
            <person name="Lamed R."/>
            <person name="Richardson P.M."/>
            <person name="Borovok I."/>
            <person name="Hutcheson S."/>
        </authorList>
    </citation>
    <scope>NUCLEOTIDE SEQUENCE [LARGE SCALE GENOMIC DNA]</scope>
    <source>
        <strain evidence="13">2-40 / ATCC 43961 / DSM 17024</strain>
    </source>
</reference>
<dbReference type="PROSITE" id="PS51669">
    <property type="entry name" value="4FE4S_MOW_BIS_MGD"/>
    <property type="match status" value="1"/>
</dbReference>
<evidence type="ECO:0000256" key="6">
    <source>
        <dbReference type="ARBA" id="ARBA00022723"/>
    </source>
</evidence>
<keyword evidence="10" id="KW-0534">Nitrate assimilation</keyword>
<keyword evidence="9" id="KW-0411">Iron-sulfur</keyword>
<feature type="domain" description="4Fe-4S Mo/W bis-MGD-type" evidence="11">
    <location>
        <begin position="22"/>
        <end position="78"/>
    </location>
</feature>
<evidence type="ECO:0000313" key="13">
    <source>
        <dbReference type="Proteomes" id="UP000001947"/>
    </source>
</evidence>
<evidence type="ECO:0000256" key="3">
    <source>
        <dbReference type="ARBA" id="ARBA00008747"/>
    </source>
</evidence>
<dbReference type="STRING" id="203122.Sde_0764"/>
<dbReference type="PROSITE" id="PS00551">
    <property type="entry name" value="MOLYBDOPTERIN_PROK_1"/>
    <property type="match status" value="1"/>
</dbReference>
<keyword evidence="6" id="KW-0479">Metal-binding</keyword>
<dbReference type="Gene3D" id="2.40.40.20">
    <property type="match status" value="1"/>
</dbReference>
<dbReference type="Pfam" id="PF00384">
    <property type="entry name" value="Molybdopterin"/>
    <property type="match status" value="1"/>
</dbReference>
<evidence type="ECO:0000256" key="7">
    <source>
        <dbReference type="ARBA" id="ARBA00023002"/>
    </source>
</evidence>
<comment type="cofactor">
    <cofactor evidence="2">
        <name>[4Fe-4S] cluster</name>
        <dbReference type="ChEBI" id="CHEBI:49883"/>
    </cofactor>
</comment>
<dbReference type="Gene3D" id="3.40.228.10">
    <property type="entry name" value="Dimethylsulfoxide Reductase, domain 2"/>
    <property type="match status" value="1"/>
</dbReference>
<dbReference type="PANTHER" id="PTHR43105:SF9">
    <property type="entry name" value="NADPH-FE(3+) OXIDOREDUCTASE SUBUNIT ALPHA"/>
    <property type="match status" value="1"/>
</dbReference>
<evidence type="ECO:0000256" key="1">
    <source>
        <dbReference type="ARBA" id="ARBA00001942"/>
    </source>
</evidence>
<accession>Q21MQ3</accession>
<sequence length="915" mass="99643">MTVQKSQLANVIASDNRADIASKTVKTTCCYCGVGCGVEATVEDNRVTAVKGDELHPANLGRLCVKGSSLHETQSNPNRLLQPMLHGEATDWETALNYSADKFKAIVEQYGPESVAFYLSGQLLTEDYYVANKLMKGFVGTANIDTNSRLCMASAVVAHKRAFGGDVVPGNYEDLENTDLVLLVGSNTAYAHPIIYQRIVKAKAARPNMKVVVIDPRRTATCDIADYHLAIRPGSDAFLFNGLLGYLADNNALDSEFIANHSEGFDEALSVAKAQVASVEQAAVMCDVAKNDLTAVYDLFAKTTKAVTVFSQGVNQSSSGVDKGNTIINCHLATGKIGKLGAAPFSITGQPNAMGGREVGGLANQLAAHMSFDNQPDIDRVASFWRAPNMAQGEGLKAVDMFQAVHDGKIKAIWIMATNPVVTMPDANFIREALEKCELVLVSDCIANTDTGKLADVVFPATTWSEKNGTVTNSERRISLQKGFLPAPGQAKHDWQIISEFAQKIGFEQAFNYTHPVEIFREHAALSGVDNGVDVGTNTRPVRGFDISGMQHISKQAYENLQPIQWPVNSHKPNGTARLFEDANFFTASGRAKFVPISARFPQMPPKDNQVIMNTGRIRDQWHTMTRTGSAAKLLGHIDEPFIDIHPADAKRFGLAHKDIAVLENRGARYLGRVNVSDSQRVSEVFVPMHWNDNFASSSRADALVNAITDPLCGQPEFKHSPVEINPYNAQWSGFIASELPVTPNADYWVKIPVDKGYKYRIADTVTPSNWSEWLTEQFPLVSDWVELTDSSQAFYRKVGFIEGRLAVVLNIARGNEQPIENRWLEQQLGEQCDLNQRFAVLAGVAGEGVEDEGPIVCSCFQIGAKAIQTAIEGGCCSAEALGEKLKCGSNCGSCIPEINGMIRAFSPQHAAKQA</sequence>
<keyword evidence="4" id="KW-0004">4Fe-4S</keyword>
<dbReference type="SUPFAM" id="SSF50692">
    <property type="entry name" value="ADC-like"/>
    <property type="match status" value="1"/>
</dbReference>
<dbReference type="eggNOG" id="COG1251">
    <property type="taxonomic scope" value="Bacteria"/>
</dbReference>
<keyword evidence="8" id="KW-0408">Iron</keyword>
<dbReference type="GO" id="GO:0051539">
    <property type="term" value="F:4 iron, 4 sulfur cluster binding"/>
    <property type="evidence" value="ECO:0007669"/>
    <property type="project" value="UniProtKB-KW"/>
</dbReference>
<gene>
    <name evidence="12" type="ordered locus">Sde_0764</name>
</gene>
<dbReference type="Proteomes" id="UP000001947">
    <property type="component" value="Chromosome"/>
</dbReference>
<evidence type="ECO:0000256" key="5">
    <source>
        <dbReference type="ARBA" id="ARBA00022505"/>
    </source>
</evidence>
<dbReference type="Pfam" id="PF04324">
    <property type="entry name" value="Fer2_BFD"/>
    <property type="match status" value="1"/>
</dbReference>
<evidence type="ECO:0000256" key="8">
    <source>
        <dbReference type="ARBA" id="ARBA00023004"/>
    </source>
</evidence>
<evidence type="ECO:0000256" key="2">
    <source>
        <dbReference type="ARBA" id="ARBA00001966"/>
    </source>
</evidence>
<dbReference type="OrthoDB" id="9816402at2"/>
<dbReference type="CDD" id="cd02754">
    <property type="entry name" value="MopB_Nitrate-R-NapA-like"/>
    <property type="match status" value="1"/>
</dbReference>
<dbReference type="GO" id="GO:0043546">
    <property type="term" value="F:molybdopterin cofactor binding"/>
    <property type="evidence" value="ECO:0007669"/>
    <property type="project" value="InterPro"/>
</dbReference>
<dbReference type="GO" id="GO:0045333">
    <property type="term" value="P:cellular respiration"/>
    <property type="evidence" value="ECO:0007669"/>
    <property type="project" value="UniProtKB-ARBA"/>
</dbReference>
<evidence type="ECO:0000313" key="12">
    <source>
        <dbReference type="EMBL" id="ABD80026.1"/>
    </source>
</evidence>
<dbReference type="GO" id="GO:0016020">
    <property type="term" value="C:membrane"/>
    <property type="evidence" value="ECO:0007669"/>
    <property type="project" value="TreeGrafter"/>
</dbReference>
<dbReference type="Gene3D" id="2.20.25.90">
    <property type="entry name" value="ADC-like domains"/>
    <property type="match status" value="1"/>
</dbReference>
<dbReference type="EMBL" id="CP000282">
    <property type="protein sequence ID" value="ABD80026.1"/>
    <property type="molecule type" value="Genomic_DNA"/>
</dbReference>
<dbReference type="Pfam" id="PF01568">
    <property type="entry name" value="Molydop_binding"/>
    <property type="match status" value="1"/>
</dbReference>
<keyword evidence="7 12" id="KW-0560">Oxidoreductase</keyword>
<evidence type="ECO:0000259" key="11">
    <source>
        <dbReference type="PROSITE" id="PS51669"/>
    </source>
</evidence>
<comment type="similarity">
    <text evidence="3">Belongs to the prokaryotic molybdopterin-containing oxidoreductase family. NasA/NapA/NarB subfamily.</text>
</comment>
<dbReference type="EC" id="1.7.1.1" evidence="12"/>
<dbReference type="GO" id="GO:0009703">
    <property type="term" value="F:nitrate reductase (NADH) activity"/>
    <property type="evidence" value="ECO:0007669"/>
    <property type="project" value="UniProtKB-EC"/>
</dbReference>
<dbReference type="Pfam" id="PF04879">
    <property type="entry name" value="Molybdop_Fe4S4"/>
    <property type="match status" value="1"/>
</dbReference>
<dbReference type="InterPro" id="IPR041957">
    <property type="entry name" value="CT_Nitrate-R-NapA-like"/>
</dbReference>
<dbReference type="HOGENOM" id="CLU_000422_13_4_6"/>
<dbReference type="eggNOG" id="COG0243">
    <property type="taxonomic scope" value="Bacteria"/>
</dbReference>
<comment type="cofactor">
    <cofactor evidence="1">
        <name>Mo-bis(molybdopterin guanine dinucleotide)</name>
        <dbReference type="ChEBI" id="CHEBI:60539"/>
    </cofactor>
</comment>
<dbReference type="InterPro" id="IPR041854">
    <property type="entry name" value="BFD-like_2Fe2S-bd_dom_sf"/>
</dbReference>
<dbReference type="InterPro" id="IPR027467">
    <property type="entry name" value="MopterinOxRdtase_cofactor_BS"/>
</dbReference>
<dbReference type="SUPFAM" id="SSF53706">
    <property type="entry name" value="Formate dehydrogenase/DMSO reductase, domains 1-3"/>
    <property type="match status" value="1"/>
</dbReference>
<dbReference type="GO" id="GO:0046872">
    <property type="term" value="F:metal ion binding"/>
    <property type="evidence" value="ECO:0007669"/>
    <property type="project" value="UniProtKB-KW"/>
</dbReference>
<name>Q21MQ3_SACD2</name>
<dbReference type="CDD" id="cd02791">
    <property type="entry name" value="MopB_CT_Nitrate-R-NapA-like"/>
    <property type="match status" value="1"/>
</dbReference>
<keyword evidence="13" id="KW-1185">Reference proteome</keyword>
<evidence type="ECO:0000256" key="10">
    <source>
        <dbReference type="ARBA" id="ARBA00023063"/>
    </source>
</evidence>
<dbReference type="KEGG" id="sde:Sde_0764"/>
<dbReference type="InterPro" id="IPR009010">
    <property type="entry name" value="Asp_de-COase-like_dom_sf"/>
</dbReference>
<dbReference type="InterPro" id="IPR007419">
    <property type="entry name" value="BFD-like_2Fe2S-bd_dom"/>
</dbReference>
<dbReference type="InterPro" id="IPR006963">
    <property type="entry name" value="Mopterin_OxRdtase_4Fe-4S_dom"/>
</dbReference>
<dbReference type="InterPro" id="IPR006657">
    <property type="entry name" value="MoPterin_dinucl-bd_dom"/>
</dbReference>
<dbReference type="GO" id="GO:1990204">
    <property type="term" value="C:oxidoreductase complex"/>
    <property type="evidence" value="ECO:0007669"/>
    <property type="project" value="UniProtKB-ARBA"/>
</dbReference>
<dbReference type="PANTHER" id="PTHR43105">
    <property type="entry name" value="RESPIRATORY NITRATE REDUCTASE"/>
    <property type="match status" value="1"/>
</dbReference>
<proteinExistence type="inferred from homology"/>
<keyword evidence="5" id="KW-0500">Molybdenum</keyword>
<dbReference type="RefSeq" id="WP_011467247.1">
    <property type="nucleotide sequence ID" value="NC_007912.1"/>
</dbReference>
<dbReference type="Gene3D" id="3.40.50.740">
    <property type="match status" value="1"/>
</dbReference>
<dbReference type="InterPro" id="IPR050123">
    <property type="entry name" value="Prok_molybdopt-oxidoreductase"/>
</dbReference>
<dbReference type="InterPro" id="IPR006656">
    <property type="entry name" value="Mopterin_OxRdtase"/>
</dbReference>
<dbReference type="SMART" id="SM00926">
    <property type="entry name" value="Molybdop_Fe4S4"/>
    <property type="match status" value="1"/>
</dbReference>
<evidence type="ECO:0000256" key="4">
    <source>
        <dbReference type="ARBA" id="ARBA00022485"/>
    </source>
</evidence>
<dbReference type="GO" id="GO:0042128">
    <property type="term" value="P:nitrate assimilation"/>
    <property type="evidence" value="ECO:0007669"/>
    <property type="project" value="UniProtKB-KW"/>
</dbReference>
<dbReference type="Gene3D" id="1.10.10.1100">
    <property type="entry name" value="BFD-like [2Fe-2S]-binding domain"/>
    <property type="match status" value="1"/>
</dbReference>
<protein>
    <submittedName>
        <fullName evidence="12">Assimilatory nitrate reductase (NADH) alpha subunit apoprotein</fullName>
        <ecNumber evidence="12">1.7.1.1</ecNumber>
    </submittedName>
</protein>